<evidence type="ECO:0000313" key="4">
    <source>
        <dbReference type="Proteomes" id="UP000001542"/>
    </source>
</evidence>
<reference evidence="3" key="1">
    <citation type="submission" date="2006-10" db="EMBL/GenBank/DDBJ databases">
        <authorList>
            <person name="Amadeo P."/>
            <person name="Zhao Q."/>
            <person name="Wortman J."/>
            <person name="Fraser-Liggett C."/>
            <person name="Carlton J."/>
        </authorList>
    </citation>
    <scope>NUCLEOTIDE SEQUENCE</scope>
    <source>
        <strain evidence="3">G3</strain>
    </source>
</reference>
<protein>
    <recommendedName>
        <fullName evidence="5">TATA-binding protein interacting (TIP20) domain-containing protein</fullName>
    </recommendedName>
</protein>
<accession>A2D7L1</accession>
<organism evidence="3 4">
    <name type="scientific">Trichomonas vaginalis (strain ATCC PRA-98 / G3)</name>
    <dbReference type="NCBI Taxonomy" id="412133"/>
    <lineage>
        <taxon>Eukaryota</taxon>
        <taxon>Metamonada</taxon>
        <taxon>Parabasalia</taxon>
        <taxon>Trichomonadida</taxon>
        <taxon>Trichomonadidae</taxon>
        <taxon>Trichomonas</taxon>
    </lineage>
</organism>
<dbReference type="SUPFAM" id="SSF48371">
    <property type="entry name" value="ARM repeat"/>
    <property type="match status" value="2"/>
</dbReference>
<reference evidence="3" key="2">
    <citation type="journal article" date="2007" name="Science">
        <title>Draft genome sequence of the sexually transmitted pathogen Trichomonas vaginalis.</title>
        <authorList>
            <person name="Carlton J.M."/>
            <person name="Hirt R.P."/>
            <person name="Silva J.C."/>
            <person name="Delcher A.L."/>
            <person name="Schatz M."/>
            <person name="Zhao Q."/>
            <person name="Wortman J.R."/>
            <person name="Bidwell S.L."/>
            <person name="Alsmark U.C.M."/>
            <person name="Besteiro S."/>
            <person name="Sicheritz-Ponten T."/>
            <person name="Noel C.J."/>
            <person name="Dacks J.B."/>
            <person name="Foster P.G."/>
            <person name="Simillion C."/>
            <person name="Van de Peer Y."/>
            <person name="Miranda-Saavedra D."/>
            <person name="Barton G.J."/>
            <person name="Westrop G.D."/>
            <person name="Mueller S."/>
            <person name="Dessi D."/>
            <person name="Fiori P.L."/>
            <person name="Ren Q."/>
            <person name="Paulsen I."/>
            <person name="Zhang H."/>
            <person name="Bastida-Corcuera F.D."/>
            <person name="Simoes-Barbosa A."/>
            <person name="Brown M.T."/>
            <person name="Hayes R.D."/>
            <person name="Mukherjee M."/>
            <person name="Okumura C.Y."/>
            <person name="Schneider R."/>
            <person name="Smith A.J."/>
            <person name="Vanacova S."/>
            <person name="Villalvazo M."/>
            <person name="Haas B.J."/>
            <person name="Pertea M."/>
            <person name="Feldblyum T.V."/>
            <person name="Utterback T.R."/>
            <person name="Shu C.L."/>
            <person name="Osoegawa K."/>
            <person name="de Jong P.J."/>
            <person name="Hrdy I."/>
            <person name="Horvathova L."/>
            <person name="Zubacova Z."/>
            <person name="Dolezal P."/>
            <person name="Malik S.B."/>
            <person name="Logsdon J.M. Jr."/>
            <person name="Henze K."/>
            <person name="Gupta A."/>
            <person name="Wang C.C."/>
            <person name="Dunne R.L."/>
            <person name="Upcroft J.A."/>
            <person name="Upcroft P."/>
            <person name="White O."/>
            <person name="Salzberg S.L."/>
            <person name="Tang P."/>
            <person name="Chiu C.-H."/>
            <person name="Lee Y.-S."/>
            <person name="Embley T.M."/>
            <person name="Coombs G.H."/>
            <person name="Mottram J.C."/>
            <person name="Tachezy J."/>
            <person name="Fraser-Liggett C.M."/>
            <person name="Johnson P.J."/>
        </authorList>
    </citation>
    <scope>NUCLEOTIDE SEQUENCE [LARGE SCALE GENOMIC DNA]</scope>
    <source>
        <strain evidence="3">G3</strain>
    </source>
</reference>
<dbReference type="STRING" id="5722.A2D7L1"/>
<dbReference type="InParanoid" id="A2D7L1"/>
<evidence type="ECO:0000256" key="1">
    <source>
        <dbReference type="ARBA" id="ARBA00022737"/>
    </source>
</evidence>
<dbReference type="VEuPathDB" id="TrichDB:TVAGG3_0993730"/>
<dbReference type="PANTHER" id="PTHR12696">
    <property type="entry name" value="TIP120"/>
    <property type="match status" value="1"/>
</dbReference>
<evidence type="ECO:0000313" key="3">
    <source>
        <dbReference type="EMBL" id="EAY23728.1"/>
    </source>
</evidence>
<dbReference type="SMR" id="A2D7L1"/>
<name>A2D7L1_TRIV3</name>
<dbReference type="GO" id="GO:0016567">
    <property type="term" value="P:protein ubiquitination"/>
    <property type="evidence" value="ECO:0000318"/>
    <property type="project" value="GO_Central"/>
</dbReference>
<dbReference type="Proteomes" id="UP000001542">
    <property type="component" value="Unassembled WGS sequence"/>
</dbReference>
<sequence length="1190" mass="134491">MNNQDTKLVDIISFRKQMNNPDQDYAINELESIMQKFEHFHEIQFTDKSKAESFISTLVGAAAVQNAELKNAALRTIVLSTYYLDLELIPTLYKYVFTTMEEEGSHVTTQLCTVIKEILTNHSNMNYERCRELIKTIFPYFQNLVPRDEYTRCLIEILASLLENIGSLFNPDEIQSTIDRFLPIFKNFNDSTEANYLNLISSLVKFWSFYATQEQINICVDNLLQEEILKTPAPILILSTSIGANPVAFENHLLKLFELFIKVFNSASTNETEDDDIDDFASTEDDIADSSSTDIIKEQEYCINAIATMWRAFPEEMAQFFDQTIPIFTKYIIYGSSGVVSSSQMVEDEVILAEEDMDDDDDMDLTNDEQIDIDDDTWRLRKASAALGIALMHSAKESFLEIVKDIELFQRILAVSDIASLKDILEMVREMFVVYNKKLTDEYKISIIQAINKQITPDSQFAHDILYLLSPIIRVIGLVDEDFLLTPISAFKGKLTSSVATALVTCIETAASFDYCSDSFINICCEAVLDCSKAGCAESLCIEAASLLFQSFRPLSPEISDLANYCIENSSKKELVVTISRTLAIFSANFDHENLTKRAVEVISSYLADQLAVSNVLSALSLVTVSKQYKYISSECCQMIINEIKSQNNTNRFRSLFCIFSLLENDKQMTDKKNLINSLKIAFTTSQSGSLKYILLILKKIIETKSDINEILPSLKTVLTSTIDKIIIEPSASLIAKMSEIDLDNSLHFIFDFTNSVKDDDDNIPNLAEIIAIAAVSNPNLTEKIVKDCQQKVTQKKPLSLRIIGEIGARKDISDLKDSIDFIFGLTDSQTEKREVFAAAAFSIGSISSLSESLQCQILEKAKQEEEKLSTWLIALESLTKQTKTKTKMFDQIADFLLTDRNNIKEENENPLAKSLANLAKIDNGFVMSLFDKCTDTNEEVAKISSHAIEYFVREMNVVNDIEIIDKLCSNLNEEKPLISYYLVSAVNYILEQNKRVDLSKYVKKFVSMSLFNQTHEIEVELGLSTIKKDIGSATRSEVLTVLSQIDDNNSINAVINGLKDVNIDVILRAMSLLTNICLNQPKVVSEKIQIIANNMKDLPKDLERKEKDALQHEYYNLLAALKRIPNINNNDIAEMLHTCEGKNQFELAVKDIGKRVQERRTKENIGMKSSVSEDVLHKFNKDAPLMFDQ</sequence>
<keyword evidence="4" id="KW-1185">Reference proteome</keyword>
<gene>
    <name evidence="3" type="ORF">TVAG_120660</name>
</gene>
<dbReference type="InterPro" id="IPR016024">
    <property type="entry name" value="ARM-type_fold"/>
</dbReference>
<evidence type="ECO:0000256" key="2">
    <source>
        <dbReference type="ARBA" id="ARBA00022786"/>
    </source>
</evidence>
<dbReference type="GO" id="GO:0010265">
    <property type="term" value="P:SCF complex assembly"/>
    <property type="evidence" value="ECO:0000318"/>
    <property type="project" value="GO_Central"/>
</dbReference>
<dbReference type="AlphaFoldDB" id="A2D7L1"/>
<dbReference type="RefSeq" id="XP_001276976.1">
    <property type="nucleotide sequence ID" value="XM_001276975.1"/>
</dbReference>
<dbReference type="Gene3D" id="1.25.10.10">
    <property type="entry name" value="Leucine-rich Repeat Variant"/>
    <property type="match status" value="1"/>
</dbReference>
<proteinExistence type="predicted"/>
<keyword evidence="2" id="KW-0833">Ubl conjugation pathway</keyword>
<keyword evidence="1" id="KW-0677">Repeat</keyword>
<evidence type="ECO:0008006" key="5">
    <source>
        <dbReference type="Google" id="ProtNLM"/>
    </source>
</evidence>
<dbReference type="EMBL" id="DS113177">
    <property type="protein sequence ID" value="EAY23728.1"/>
    <property type="molecule type" value="Genomic_DNA"/>
</dbReference>
<dbReference type="KEGG" id="tva:4720694"/>
<dbReference type="InterPro" id="IPR039852">
    <property type="entry name" value="CAND1/CAND2"/>
</dbReference>
<dbReference type="InterPro" id="IPR011989">
    <property type="entry name" value="ARM-like"/>
</dbReference>
<dbReference type="VEuPathDB" id="TrichDB:TVAG_120660"/>